<feature type="compositionally biased region" description="Basic residues" evidence="2">
    <location>
        <begin position="1"/>
        <end position="13"/>
    </location>
</feature>
<dbReference type="SMART" id="SM00343">
    <property type="entry name" value="ZnF_C2HC"/>
    <property type="match status" value="1"/>
</dbReference>
<dbReference type="PROSITE" id="PS50158">
    <property type="entry name" value="ZF_CCHC"/>
    <property type="match status" value="1"/>
</dbReference>
<evidence type="ECO:0000313" key="4">
    <source>
        <dbReference type="EnsemblMetazoa" id="SMAR001769-PA"/>
    </source>
</evidence>
<dbReference type="Proteomes" id="UP000014500">
    <property type="component" value="Unassembled WGS sequence"/>
</dbReference>
<dbReference type="HOGENOM" id="CLU_850785_0_0_1"/>
<feature type="region of interest" description="Disordered" evidence="2">
    <location>
        <begin position="1"/>
        <end position="34"/>
    </location>
</feature>
<dbReference type="InterPro" id="IPR054722">
    <property type="entry name" value="PolX-like_BBD"/>
</dbReference>
<name>T1ILE5_STRMM</name>
<keyword evidence="1" id="KW-0863">Zinc-finger</keyword>
<accession>T1ILE5</accession>
<dbReference type="eggNOG" id="KOG0017">
    <property type="taxonomic scope" value="Eukaryota"/>
</dbReference>
<dbReference type="SUPFAM" id="SSF57756">
    <property type="entry name" value="Retrovirus zinc finger-like domains"/>
    <property type="match status" value="1"/>
</dbReference>
<dbReference type="Gene3D" id="4.10.60.10">
    <property type="entry name" value="Zinc finger, CCHC-type"/>
    <property type="match status" value="1"/>
</dbReference>
<sequence>MVKNRDKSHRRESRGRPQGGWAWKFSPPTTGKAVNRNKSNTGVICYNCGLKGHYSKNCRKKSKKEVTCKIVGHYATSYRKGKPPKGQSSSSSVSFSSFDDALIIDSMNVTSDTNEWIWDTGSGAHLCHDENLFFQLTRGKPYKMNAYSGTFDVEGVGTVWFNHLIGRVNHRITLNNIGFSSSGKRNLISGSRAMEAGCSWMGKQNDILVKNKNNKPMLKFIRDKGLFKLNATKDISKGDLSYSDVVKNRVPVKSKVNVTEKVLEDLELWHRHLMHTNVDSLVKMSKENITRGLPNLIKRDLNCTTCIRAKQTKKFGKAKTQITTKGY</sequence>
<reference evidence="4" key="2">
    <citation type="submission" date="2015-02" db="UniProtKB">
        <authorList>
            <consortium name="EnsemblMetazoa"/>
        </authorList>
    </citation>
    <scope>IDENTIFICATION</scope>
</reference>
<keyword evidence="1" id="KW-0479">Metal-binding</keyword>
<dbReference type="STRING" id="126957.T1ILE5"/>
<dbReference type="AlphaFoldDB" id="T1ILE5"/>
<dbReference type="InterPro" id="IPR036875">
    <property type="entry name" value="Znf_CCHC_sf"/>
</dbReference>
<dbReference type="GO" id="GO:0003676">
    <property type="term" value="F:nucleic acid binding"/>
    <property type="evidence" value="ECO:0007669"/>
    <property type="project" value="InterPro"/>
</dbReference>
<keyword evidence="1" id="KW-0862">Zinc</keyword>
<dbReference type="PhylomeDB" id="T1ILE5"/>
<feature type="domain" description="CCHC-type" evidence="3">
    <location>
        <begin position="45"/>
        <end position="60"/>
    </location>
</feature>
<dbReference type="Pfam" id="PF13976">
    <property type="entry name" value="gag_pre-integrs"/>
    <property type="match status" value="1"/>
</dbReference>
<evidence type="ECO:0000256" key="1">
    <source>
        <dbReference type="PROSITE-ProRule" id="PRU00047"/>
    </source>
</evidence>
<proteinExistence type="predicted"/>
<keyword evidence="5" id="KW-1185">Reference proteome</keyword>
<dbReference type="Pfam" id="PF00098">
    <property type="entry name" value="zf-CCHC"/>
    <property type="match status" value="1"/>
</dbReference>
<organism evidence="4 5">
    <name type="scientific">Strigamia maritima</name>
    <name type="common">European centipede</name>
    <name type="synonym">Geophilus maritimus</name>
    <dbReference type="NCBI Taxonomy" id="126957"/>
    <lineage>
        <taxon>Eukaryota</taxon>
        <taxon>Metazoa</taxon>
        <taxon>Ecdysozoa</taxon>
        <taxon>Arthropoda</taxon>
        <taxon>Myriapoda</taxon>
        <taxon>Chilopoda</taxon>
        <taxon>Pleurostigmophora</taxon>
        <taxon>Geophilomorpha</taxon>
        <taxon>Linotaeniidae</taxon>
        <taxon>Strigamia</taxon>
    </lineage>
</organism>
<dbReference type="InterPro" id="IPR001878">
    <property type="entry name" value="Znf_CCHC"/>
</dbReference>
<dbReference type="EMBL" id="JH430800">
    <property type="status" value="NOT_ANNOTATED_CDS"/>
    <property type="molecule type" value="Genomic_DNA"/>
</dbReference>
<evidence type="ECO:0000259" key="3">
    <source>
        <dbReference type="PROSITE" id="PS50158"/>
    </source>
</evidence>
<dbReference type="GO" id="GO:0008270">
    <property type="term" value="F:zinc ion binding"/>
    <property type="evidence" value="ECO:0007669"/>
    <property type="project" value="UniProtKB-KW"/>
</dbReference>
<reference evidence="5" key="1">
    <citation type="submission" date="2011-05" db="EMBL/GenBank/DDBJ databases">
        <authorList>
            <person name="Richards S.R."/>
            <person name="Qu J."/>
            <person name="Jiang H."/>
            <person name="Jhangiani S.N."/>
            <person name="Agravi P."/>
            <person name="Goodspeed R."/>
            <person name="Gross S."/>
            <person name="Mandapat C."/>
            <person name="Jackson L."/>
            <person name="Mathew T."/>
            <person name="Pu L."/>
            <person name="Thornton R."/>
            <person name="Saada N."/>
            <person name="Wilczek-Boney K.B."/>
            <person name="Lee S."/>
            <person name="Kovar C."/>
            <person name="Wu Y."/>
            <person name="Scherer S.E."/>
            <person name="Worley K.C."/>
            <person name="Muzny D.M."/>
            <person name="Gibbs R."/>
        </authorList>
    </citation>
    <scope>NUCLEOTIDE SEQUENCE</scope>
    <source>
        <strain evidence="5">Brora</strain>
    </source>
</reference>
<evidence type="ECO:0000313" key="5">
    <source>
        <dbReference type="Proteomes" id="UP000014500"/>
    </source>
</evidence>
<evidence type="ECO:0000256" key="2">
    <source>
        <dbReference type="SAM" id="MobiDB-lite"/>
    </source>
</evidence>
<protein>
    <recommendedName>
        <fullName evidence="3">CCHC-type domain-containing protein</fullName>
    </recommendedName>
</protein>
<dbReference type="EnsemblMetazoa" id="SMAR001769-RA">
    <property type="protein sequence ID" value="SMAR001769-PA"/>
    <property type="gene ID" value="SMAR001769"/>
</dbReference>
<dbReference type="InterPro" id="IPR025724">
    <property type="entry name" value="GAG-pre-integrase_dom"/>
</dbReference>
<dbReference type="Pfam" id="PF22936">
    <property type="entry name" value="Pol_BBD"/>
    <property type="match status" value="1"/>
</dbReference>